<dbReference type="EMBL" id="VTPU01000012">
    <property type="protein sequence ID" value="TZG35619.1"/>
    <property type="molecule type" value="Genomic_DNA"/>
</dbReference>
<evidence type="ECO:0000313" key="4">
    <source>
        <dbReference type="EMBL" id="TZG35619.1"/>
    </source>
</evidence>
<evidence type="ECO:0000256" key="2">
    <source>
        <dbReference type="SAM" id="SignalP"/>
    </source>
</evidence>
<reference evidence="4 5" key="1">
    <citation type="submission" date="2019-08" db="EMBL/GenBank/DDBJ databases">
        <title>Draft Genome Sequence of Halomonas eurihalina Isolated from Preserved Hide-surface.</title>
        <authorList>
            <person name="Hussain S.A."/>
            <person name="Xu A."/>
            <person name="Sarker M."/>
            <person name="Sommers C."/>
        </authorList>
    </citation>
    <scope>NUCLEOTIDE SEQUENCE [LARGE SCALE GENOMIC DNA]</scope>
    <source>
        <strain evidence="4 5">MS1</strain>
    </source>
</reference>
<feature type="chain" id="PRO_5022841228" evidence="2">
    <location>
        <begin position="33"/>
        <end position="336"/>
    </location>
</feature>
<organism evidence="4 5">
    <name type="scientific">Halomonas eurihalina</name>
    <dbReference type="NCBI Taxonomy" id="42566"/>
    <lineage>
        <taxon>Bacteria</taxon>
        <taxon>Pseudomonadati</taxon>
        <taxon>Pseudomonadota</taxon>
        <taxon>Gammaproteobacteria</taxon>
        <taxon>Oceanospirillales</taxon>
        <taxon>Halomonadaceae</taxon>
        <taxon>Halomonas</taxon>
    </lineage>
</organism>
<protein>
    <submittedName>
        <fullName evidence="4">Spore coat U domain-containing protein</fullName>
    </submittedName>
</protein>
<dbReference type="PANTHER" id="PTHR37089:SF1">
    <property type="entry name" value="MEMBRANE PROTEIN"/>
    <property type="match status" value="1"/>
</dbReference>
<accession>A0A5D9CVN8</accession>
<proteinExistence type="predicted"/>
<feature type="domain" description="Spore coat protein U/FanG" evidence="3">
    <location>
        <begin position="194"/>
        <end position="332"/>
    </location>
</feature>
<evidence type="ECO:0000256" key="1">
    <source>
        <dbReference type="SAM" id="MobiDB-lite"/>
    </source>
</evidence>
<sequence>MGHTGVIRLGWRSLVTFCLLLAVVCGTNSALACDVVAPNPLASFGVASSLTVAGSAQQTSAQPNAGVECSAPLLSVLGSDYVNATITSANGGQLQVPTGDTIDYDISADPGGEVPLTLGTTYDYYNATLLDLLGLLGSSGPIELPMYFRTLPGSADNVAAGLYIDTLTVNWNWSVCEGIGIGGLCLGRDNGSGTSTITLQLEVLPDCVIDAPDLDFGSAPLVAGFSPVTRTLSVRCTKGQAYSVGLSDGQHAASGQRRMASSGEYLRYELYKGASGLSRWGPQGAERRDSTQADNAPGNHDGVTAQGFIYRGIIDETQSTPPAGVYTDTVVVDVEF</sequence>
<feature type="region of interest" description="Disordered" evidence="1">
    <location>
        <begin position="279"/>
        <end position="301"/>
    </location>
</feature>
<dbReference type="AlphaFoldDB" id="A0A5D9CVN8"/>
<dbReference type="RefSeq" id="WP_149322669.1">
    <property type="nucleotide sequence ID" value="NZ_JARWAH010000010.1"/>
</dbReference>
<comment type="caution">
    <text evidence="4">The sequence shown here is derived from an EMBL/GenBank/DDBJ whole genome shotgun (WGS) entry which is preliminary data.</text>
</comment>
<dbReference type="PANTHER" id="PTHR37089">
    <property type="entry name" value="PROTEIN U-RELATED"/>
    <property type="match status" value="1"/>
</dbReference>
<keyword evidence="5" id="KW-1185">Reference proteome</keyword>
<gene>
    <name evidence="4" type="ORF">FZZ93_12580</name>
</gene>
<feature type="domain" description="Spore coat protein U/FanG" evidence="3">
    <location>
        <begin position="30"/>
        <end position="169"/>
    </location>
</feature>
<dbReference type="SMART" id="SM00972">
    <property type="entry name" value="SCPU"/>
    <property type="match status" value="2"/>
</dbReference>
<evidence type="ECO:0000313" key="5">
    <source>
        <dbReference type="Proteomes" id="UP000324260"/>
    </source>
</evidence>
<evidence type="ECO:0000259" key="3">
    <source>
        <dbReference type="Pfam" id="PF05229"/>
    </source>
</evidence>
<keyword evidence="2" id="KW-0732">Signal</keyword>
<dbReference type="InterPro" id="IPR053167">
    <property type="entry name" value="Spore_coat_component"/>
</dbReference>
<dbReference type="Proteomes" id="UP000324260">
    <property type="component" value="Unassembled WGS sequence"/>
</dbReference>
<dbReference type="OrthoDB" id="8901110at2"/>
<name>A0A5D9CVN8_HALER</name>
<dbReference type="InterPro" id="IPR007893">
    <property type="entry name" value="Spore_coat_U/FanG"/>
</dbReference>
<dbReference type="Pfam" id="PF05229">
    <property type="entry name" value="SCPU"/>
    <property type="match status" value="2"/>
</dbReference>
<feature type="signal peptide" evidence="2">
    <location>
        <begin position="1"/>
        <end position="32"/>
    </location>
</feature>